<proteinExistence type="predicted"/>
<keyword evidence="2" id="KW-0238">DNA-binding</keyword>
<evidence type="ECO:0000256" key="3">
    <source>
        <dbReference type="ARBA" id="ARBA00023163"/>
    </source>
</evidence>
<dbReference type="GO" id="GO:0003700">
    <property type="term" value="F:DNA-binding transcription factor activity"/>
    <property type="evidence" value="ECO:0007669"/>
    <property type="project" value="TreeGrafter"/>
</dbReference>
<protein>
    <recommendedName>
        <fullName evidence="8">Transcriptional regulator, Crp/Fnr family</fullName>
    </recommendedName>
</protein>
<dbReference type="PRINTS" id="PR00034">
    <property type="entry name" value="HTHCRP"/>
</dbReference>
<dbReference type="InterPro" id="IPR000595">
    <property type="entry name" value="cNMP-bd_dom"/>
</dbReference>
<dbReference type="InterPro" id="IPR018490">
    <property type="entry name" value="cNMP-bd_dom_sf"/>
</dbReference>
<name>M1ZBF5_9FIRM</name>
<dbReference type="CDD" id="cd00038">
    <property type="entry name" value="CAP_ED"/>
    <property type="match status" value="1"/>
</dbReference>
<dbReference type="GO" id="GO:0005829">
    <property type="term" value="C:cytosol"/>
    <property type="evidence" value="ECO:0007669"/>
    <property type="project" value="TreeGrafter"/>
</dbReference>
<dbReference type="Pfam" id="PF13545">
    <property type="entry name" value="HTH_Crp_2"/>
    <property type="match status" value="1"/>
</dbReference>
<evidence type="ECO:0008006" key="8">
    <source>
        <dbReference type="Google" id="ProtNLM"/>
    </source>
</evidence>
<reference evidence="6 7" key="1">
    <citation type="submission" date="2016-11" db="EMBL/GenBank/DDBJ databases">
        <authorList>
            <person name="Manzoor S."/>
        </authorList>
    </citation>
    <scope>NUCLEOTIDE SEQUENCE [LARGE SCALE GENOMIC DNA]</scope>
    <source>
        <strain evidence="6">Clostridium ultunense strain Esp</strain>
    </source>
</reference>
<dbReference type="HOGENOM" id="CLU_075053_8_1_9"/>
<keyword evidence="3" id="KW-0804">Transcription</keyword>
<dbReference type="Pfam" id="PF00027">
    <property type="entry name" value="cNMP_binding"/>
    <property type="match status" value="1"/>
</dbReference>
<dbReference type="RefSeq" id="WP_005585267.1">
    <property type="nucleotide sequence ID" value="NZ_LT669839.1"/>
</dbReference>
<evidence type="ECO:0000259" key="5">
    <source>
        <dbReference type="PROSITE" id="PS51063"/>
    </source>
</evidence>
<dbReference type="GO" id="GO:0003677">
    <property type="term" value="F:DNA binding"/>
    <property type="evidence" value="ECO:0007669"/>
    <property type="project" value="UniProtKB-KW"/>
</dbReference>
<dbReference type="AlphaFoldDB" id="M1ZBF5"/>
<dbReference type="PROSITE" id="PS50042">
    <property type="entry name" value="CNMP_BINDING_3"/>
    <property type="match status" value="1"/>
</dbReference>
<dbReference type="PANTHER" id="PTHR24567">
    <property type="entry name" value="CRP FAMILY TRANSCRIPTIONAL REGULATORY PROTEIN"/>
    <property type="match status" value="1"/>
</dbReference>
<gene>
    <name evidence="6" type="ORF">CUESP1_0907</name>
</gene>
<dbReference type="InterPro" id="IPR050397">
    <property type="entry name" value="Env_Response_Regulators"/>
</dbReference>
<feature type="domain" description="HTH crp-type" evidence="5">
    <location>
        <begin position="144"/>
        <end position="216"/>
    </location>
</feature>
<dbReference type="SMART" id="SM00419">
    <property type="entry name" value="HTH_CRP"/>
    <property type="match status" value="1"/>
</dbReference>
<dbReference type="Gene3D" id="1.10.10.10">
    <property type="entry name" value="Winged helix-like DNA-binding domain superfamily/Winged helix DNA-binding domain"/>
    <property type="match status" value="1"/>
</dbReference>
<evidence type="ECO:0000313" key="6">
    <source>
        <dbReference type="EMBL" id="SHD76283.1"/>
    </source>
</evidence>
<dbReference type="InterPro" id="IPR036388">
    <property type="entry name" value="WH-like_DNA-bd_sf"/>
</dbReference>
<dbReference type="EMBL" id="LT669839">
    <property type="protein sequence ID" value="SHD76283.1"/>
    <property type="molecule type" value="Genomic_DNA"/>
</dbReference>
<dbReference type="PANTHER" id="PTHR24567:SF74">
    <property type="entry name" value="HTH-TYPE TRANSCRIPTIONAL REGULATOR ARCR"/>
    <property type="match status" value="1"/>
</dbReference>
<dbReference type="InterPro" id="IPR036390">
    <property type="entry name" value="WH_DNA-bd_sf"/>
</dbReference>
<dbReference type="Gene3D" id="2.60.120.10">
    <property type="entry name" value="Jelly Rolls"/>
    <property type="match status" value="1"/>
</dbReference>
<dbReference type="InterPro" id="IPR014710">
    <property type="entry name" value="RmlC-like_jellyroll"/>
</dbReference>
<evidence type="ECO:0000259" key="4">
    <source>
        <dbReference type="PROSITE" id="PS50042"/>
    </source>
</evidence>
<keyword evidence="7" id="KW-1185">Reference proteome</keyword>
<dbReference type="PROSITE" id="PS51063">
    <property type="entry name" value="HTH_CRP_2"/>
    <property type="match status" value="1"/>
</dbReference>
<dbReference type="SMART" id="SM00100">
    <property type="entry name" value="cNMP"/>
    <property type="match status" value="1"/>
</dbReference>
<dbReference type="CDD" id="cd00092">
    <property type="entry name" value="HTH_CRP"/>
    <property type="match status" value="1"/>
</dbReference>
<sequence length="216" mass="25265">MNVFLDHYDANYSYRESLLYNFKDKGEIIRYNAYAFIEFEHKKLDYVYLIIDGKVKQYFIDYSGAEKTILLLSSGDMFGEITMIQEDYDLVITETLIPTTVCKIGKNTFYDFLQKNPSIYNDILLMITTKFRILMAQVYDFSFYSAKNRLYFLLRRLAIQQGIKVNKGTKINLKLTHQDLATMIGSTRSTVTKMLNELEDEGNIMKAGKYIIILDK</sequence>
<organism evidence="6 7">
    <name type="scientific">[Clostridium] ultunense Esp</name>
    <dbReference type="NCBI Taxonomy" id="1288971"/>
    <lineage>
        <taxon>Bacteria</taxon>
        <taxon>Bacillati</taxon>
        <taxon>Bacillota</taxon>
        <taxon>Tissierellia</taxon>
        <taxon>Tissierellales</taxon>
        <taxon>Tepidimicrobiaceae</taxon>
        <taxon>Schnuerera</taxon>
    </lineage>
</organism>
<dbReference type="OrthoDB" id="8254501at2"/>
<feature type="domain" description="Cyclic nucleotide-binding" evidence="4">
    <location>
        <begin position="45"/>
        <end position="130"/>
    </location>
</feature>
<dbReference type="SUPFAM" id="SSF46785">
    <property type="entry name" value="Winged helix' DNA-binding domain"/>
    <property type="match status" value="1"/>
</dbReference>
<dbReference type="InterPro" id="IPR012318">
    <property type="entry name" value="HTH_CRP"/>
</dbReference>
<keyword evidence="1" id="KW-0805">Transcription regulation</keyword>
<evidence type="ECO:0000256" key="2">
    <source>
        <dbReference type="ARBA" id="ARBA00023125"/>
    </source>
</evidence>
<dbReference type="SUPFAM" id="SSF51206">
    <property type="entry name" value="cAMP-binding domain-like"/>
    <property type="match status" value="1"/>
</dbReference>
<accession>M1ZBF5</accession>
<evidence type="ECO:0000256" key="1">
    <source>
        <dbReference type="ARBA" id="ARBA00023015"/>
    </source>
</evidence>
<dbReference type="Proteomes" id="UP000245423">
    <property type="component" value="Chromosome 1"/>
</dbReference>
<evidence type="ECO:0000313" key="7">
    <source>
        <dbReference type="Proteomes" id="UP000245423"/>
    </source>
</evidence>